<dbReference type="OrthoDB" id="9804353at2"/>
<dbReference type="GO" id="GO:0005524">
    <property type="term" value="F:ATP binding"/>
    <property type="evidence" value="ECO:0007669"/>
    <property type="project" value="UniProtKB-KW"/>
</dbReference>
<organism evidence="10 11">
    <name type="scientific">Alkalicoccus urumqiensis</name>
    <name type="common">Bacillus urumqiensis</name>
    <dbReference type="NCBI Taxonomy" id="1548213"/>
    <lineage>
        <taxon>Bacteria</taxon>
        <taxon>Bacillati</taxon>
        <taxon>Bacillota</taxon>
        <taxon>Bacilli</taxon>
        <taxon>Bacillales</taxon>
        <taxon>Bacillaceae</taxon>
        <taxon>Alkalicoccus</taxon>
    </lineage>
</organism>
<keyword evidence="6 7" id="KW-0472">Membrane</keyword>
<proteinExistence type="inferred from homology"/>
<feature type="transmembrane region" description="Helical" evidence="7">
    <location>
        <begin position="154"/>
        <end position="175"/>
    </location>
</feature>
<gene>
    <name evidence="10" type="ORF">C6I21_03560</name>
</gene>
<keyword evidence="3" id="KW-1003">Cell membrane</keyword>
<protein>
    <submittedName>
        <fullName evidence="10">ABC transporter ATP-binding protein</fullName>
    </submittedName>
</protein>
<keyword evidence="10" id="KW-0067">ATP-binding</keyword>
<feature type="region of interest" description="Disordered" evidence="8">
    <location>
        <begin position="1"/>
        <end position="25"/>
    </location>
</feature>
<dbReference type="PROSITE" id="PS50928">
    <property type="entry name" value="ABC_TM1"/>
    <property type="match status" value="1"/>
</dbReference>
<feature type="transmembrane region" description="Helical" evidence="7">
    <location>
        <begin position="202"/>
        <end position="226"/>
    </location>
</feature>
<dbReference type="InterPro" id="IPR000515">
    <property type="entry name" value="MetI-like"/>
</dbReference>
<dbReference type="CDD" id="cd06261">
    <property type="entry name" value="TM_PBP2"/>
    <property type="match status" value="1"/>
</dbReference>
<feature type="compositionally biased region" description="Basic and acidic residues" evidence="8">
    <location>
        <begin position="12"/>
        <end position="25"/>
    </location>
</feature>
<evidence type="ECO:0000256" key="2">
    <source>
        <dbReference type="ARBA" id="ARBA00022448"/>
    </source>
</evidence>
<accession>A0A2P6MJH1</accession>
<evidence type="ECO:0000256" key="7">
    <source>
        <dbReference type="RuleBase" id="RU363032"/>
    </source>
</evidence>
<keyword evidence="2 7" id="KW-0813">Transport</keyword>
<comment type="caution">
    <text evidence="10">The sequence shown here is derived from an EMBL/GenBank/DDBJ whole genome shotgun (WGS) entry which is preliminary data.</text>
</comment>
<comment type="subcellular location">
    <subcellularLocation>
        <location evidence="1 7">Cell membrane</location>
        <topology evidence="1 7">Multi-pass membrane protein</topology>
    </subcellularLocation>
</comment>
<feature type="transmembrane region" description="Helical" evidence="7">
    <location>
        <begin position="255"/>
        <end position="277"/>
    </location>
</feature>
<evidence type="ECO:0000259" key="9">
    <source>
        <dbReference type="PROSITE" id="PS50928"/>
    </source>
</evidence>
<evidence type="ECO:0000256" key="6">
    <source>
        <dbReference type="ARBA" id="ARBA00023136"/>
    </source>
</evidence>
<dbReference type="GO" id="GO:0005886">
    <property type="term" value="C:plasma membrane"/>
    <property type="evidence" value="ECO:0007669"/>
    <property type="project" value="UniProtKB-SubCell"/>
</dbReference>
<dbReference type="Gene3D" id="1.10.3720.10">
    <property type="entry name" value="MetI-like"/>
    <property type="match status" value="1"/>
</dbReference>
<dbReference type="PANTHER" id="PTHR30151">
    <property type="entry name" value="ALKANE SULFONATE ABC TRANSPORTER-RELATED, MEMBRANE SUBUNIT"/>
    <property type="match status" value="1"/>
</dbReference>
<evidence type="ECO:0000256" key="3">
    <source>
        <dbReference type="ARBA" id="ARBA00022475"/>
    </source>
</evidence>
<dbReference type="InterPro" id="IPR035906">
    <property type="entry name" value="MetI-like_sf"/>
</dbReference>
<keyword evidence="5 7" id="KW-1133">Transmembrane helix</keyword>
<evidence type="ECO:0000256" key="8">
    <source>
        <dbReference type="SAM" id="MobiDB-lite"/>
    </source>
</evidence>
<dbReference type="RefSeq" id="WP_105958068.1">
    <property type="nucleotide sequence ID" value="NZ_PVNS01000003.1"/>
</dbReference>
<name>A0A2P6MJH1_ALKUR</name>
<feature type="transmembrane region" description="Helical" evidence="7">
    <location>
        <begin position="89"/>
        <end position="113"/>
    </location>
</feature>
<evidence type="ECO:0000313" key="10">
    <source>
        <dbReference type="EMBL" id="PRO66429.1"/>
    </source>
</evidence>
<evidence type="ECO:0000256" key="4">
    <source>
        <dbReference type="ARBA" id="ARBA00022692"/>
    </source>
</evidence>
<reference evidence="10 11" key="1">
    <citation type="submission" date="2018-03" db="EMBL/GenBank/DDBJ databases">
        <title>Bacillus urumqiensis sp. nov., a moderately haloalkaliphilic bacterium isolated from a salt lake.</title>
        <authorList>
            <person name="Zhao B."/>
            <person name="Liao Z."/>
        </authorList>
    </citation>
    <scope>NUCLEOTIDE SEQUENCE [LARGE SCALE GENOMIC DNA]</scope>
    <source>
        <strain evidence="10 11">BZ-SZ-XJ18</strain>
    </source>
</reference>
<dbReference type="EMBL" id="PVNS01000003">
    <property type="protein sequence ID" value="PRO66429.1"/>
    <property type="molecule type" value="Genomic_DNA"/>
</dbReference>
<dbReference type="SUPFAM" id="SSF161098">
    <property type="entry name" value="MetI-like"/>
    <property type="match status" value="1"/>
</dbReference>
<feature type="transmembrane region" description="Helical" evidence="7">
    <location>
        <begin position="125"/>
        <end position="148"/>
    </location>
</feature>
<dbReference type="Pfam" id="PF00528">
    <property type="entry name" value="BPD_transp_1"/>
    <property type="match status" value="1"/>
</dbReference>
<keyword evidence="11" id="KW-1185">Reference proteome</keyword>
<keyword evidence="10" id="KW-0547">Nucleotide-binding</keyword>
<dbReference type="AlphaFoldDB" id="A0A2P6MJH1"/>
<feature type="domain" description="ABC transmembrane type-1" evidence="9">
    <location>
        <begin position="90"/>
        <end position="278"/>
    </location>
</feature>
<evidence type="ECO:0000313" key="11">
    <source>
        <dbReference type="Proteomes" id="UP000243650"/>
    </source>
</evidence>
<keyword evidence="4 7" id="KW-0812">Transmembrane</keyword>
<evidence type="ECO:0000256" key="1">
    <source>
        <dbReference type="ARBA" id="ARBA00004651"/>
    </source>
</evidence>
<feature type="transmembrane region" description="Helical" evidence="7">
    <location>
        <begin position="45"/>
        <end position="69"/>
    </location>
</feature>
<dbReference type="PANTHER" id="PTHR30151:SF41">
    <property type="entry name" value="ABC TRANSPORTER PERMEASE PROTEIN"/>
    <property type="match status" value="1"/>
</dbReference>
<sequence length="293" mass="31368">MSQESVAATDTVKQERLDTAGQKRTEAGRFTGKVREISGRVLPPAAAFLIGILLWQAVVMITGVPPYILPAPTDIAIAAAENAERLQTAVLSTMLSSVVGFIASVVLGIGAAVLMASSKMVERSLYPYAIILQTIPVVAIAPIIVIWFGSGLNAIMMIAFIIAFFPMVSNTLIGLNATEKNMKDLFHLYNASRWQVMWKLRFPAALPFIIGGMKISCTLAVIGAIVGEYIAGGSGGSGGLGYAITVAASRLQTPYLFTLGLSASVFGIVFFLTVNYFSSRLLRSWHDSELKQD</sequence>
<evidence type="ECO:0000256" key="5">
    <source>
        <dbReference type="ARBA" id="ARBA00022989"/>
    </source>
</evidence>
<dbReference type="Proteomes" id="UP000243650">
    <property type="component" value="Unassembled WGS sequence"/>
</dbReference>
<comment type="similarity">
    <text evidence="7">Belongs to the binding-protein-dependent transport system permease family.</text>
</comment>
<dbReference type="GO" id="GO:0055085">
    <property type="term" value="P:transmembrane transport"/>
    <property type="evidence" value="ECO:0007669"/>
    <property type="project" value="InterPro"/>
</dbReference>